<proteinExistence type="predicted"/>
<evidence type="ECO:0000313" key="1">
    <source>
        <dbReference type="EMBL" id="MBY81648.1"/>
    </source>
</evidence>
<organism evidence="1">
    <name type="scientific">Sipha flava</name>
    <name type="common">yellow sugarcane aphid</name>
    <dbReference type="NCBI Taxonomy" id="143950"/>
    <lineage>
        <taxon>Eukaryota</taxon>
        <taxon>Metazoa</taxon>
        <taxon>Ecdysozoa</taxon>
        <taxon>Arthropoda</taxon>
        <taxon>Hexapoda</taxon>
        <taxon>Insecta</taxon>
        <taxon>Pterygota</taxon>
        <taxon>Neoptera</taxon>
        <taxon>Paraneoptera</taxon>
        <taxon>Hemiptera</taxon>
        <taxon>Sternorrhyncha</taxon>
        <taxon>Aphidomorpha</taxon>
        <taxon>Aphidoidea</taxon>
        <taxon>Aphididae</taxon>
        <taxon>Sipha</taxon>
    </lineage>
</organism>
<dbReference type="AlphaFoldDB" id="A0A2S2QV72"/>
<accession>A0A2S2QV72</accession>
<reference evidence="1" key="1">
    <citation type="submission" date="2018-04" db="EMBL/GenBank/DDBJ databases">
        <title>Transcriptome assembly of Sipha flava.</title>
        <authorList>
            <person name="Scully E.D."/>
            <person name="Geib S.M."/>
            <person name="Palmer N.A."/>
            <person name="Koch K."/>
            <person name="Bradshaw J."/>
            <person name="Heng-Moss T."/>
            <person name="Sarath G."/>
        </authorList>
    </citation>
    <scope>NUCLEOTIDE SEQUENCE</scope>
</reference>
<sequence length="611" mass="71601">MDKCVDKSLTSNNLNFVIDNNEPCNTEKCEIIPIESNGYNKDRVKKSQLLSPDGWENYQKEFIQSCFKFWEVNETQFQVDKTGLEADLANDSELQTPFSLFANENNKEIINDFNSNKTSNNAIDSEALRTKECIDIIDHSSKSKQKGHNDFKINDNVVDNRGNKGFPRKKMKKFSFYKHTNLQTKSNEKVQPLSFDRYASYTSDDVWAYKIWLESVEKIKKHKLNVNITKGNNEKNSNYVKYDTTNNDDKYYLDIEVRQMEQKVQKLIKSLKEKNKLFTNVDVNERTSKFRSSNKLKYFFKSAFRGNQNEFDRQILDDYTKYINRKLHTWQTLLHCLNDIRQRESCSINTSNLPEDTIKYKFIEHDCNEKVMYDYDGDNLKSIAINQGFNGMGKQKSNKFIKLLSKTKSTMDLRSTVKRMDHNSFNSIRVDQWSSNQINEKIDICKLMSGVNCNVNRPKHNIRKSLSDTDLSTMRSYTDYDEKSIGSKTMRTISRKTLTPEMLIVDDEDNRHWDDMARGLWEEQQECFHTVRARLEYVGSTFTEQNQLIGLKTLCKVDVLARLGHSAEAVDLFVSTLPLSNNPDLMIQKAKAAYDWKFYCHLSIWHHSYRD</sequence>
<gene>
    <name evidence="1" type="ORF">g.55081</name>
</gene>
<name>A0A2S2QV72_9HEMI</name>
<dbReference type="OrthoDB" id="6621263at2759"/>
<dbReference type="EMBL" id="GGMS01012445">
    <property type="protein sequence ID" value="MBY81648.1"/>
    <property type="molecule type" value="Transcribed_RNA"/>
</dbReference>
<protein>
    <submittedName>
        <fullName evidence="1">Uncharacterized protein</fullName>
    </submittedName>
</protein>